<evidence type="ECO:0000313" key="1">
    <source>
        <dbReference type="EMBL" id="KND99379.1"/>
    </source>
</evidence>
<dbReference type="AlphaFoldDB" id="A0A0L0NZE1"/>
<dbReference type="EMBL" id="LGST01000023">
    <property type="protein sequence ID" value="KND99379.1"/>
    <property type="molecule type" value="Genomic_DNA"/>
</dbReference>
<accession>A0A0L0NZE1</accession>
<dbReference type="Proteomes" id="UP000037122">
    <property type="component" value="Unassembled WGS sequence"/>
</dbReference>
<protein>
    <submittedName>
        <fullName evidence="1">Uncharacterized protein</fullName>
    </submittedName>
</protein>
<sequence>MSELLPVVSVDAIEYKCRLTQADEPAVQEVTVSGCSAESDSQPLGAHLEHSLKAPAKSSLTTYNAFPMHHQILLEHTQTSFPKHSQNANAIVTKMTLSLCGEGSAFRNQRHPSRDNAQG</sequence>
<name>A0A0L0NZE1_CANAR</name>
<proteinExistence type="predicted"/>
<organism evidence="1 2">
    <name type="scientific">Candidozyma auris</name>
    <name type="common">Yeast</name>
    <name type="synonym">Candida auris</name>
    <dbReference type="NCBI Taxonomy" id="498019"/>
    <lineage>
        <taxon>Eukaryota</taxon>
        <taxon>Fungi</taxon>
        <taxon>Dikarya</taxon>
        <taxon>Ascomycota</taxon>
        <taxon>Saccharomycotina</taxon>
        <taxon>Pichiomycetes</taxon>
        <taxon>Metschnikowiaceae</taxon>
        <taxon>Candidozyma</taxon>
    </lineage>
</organism>
<reference evidence="2" key="1">
    <citation type="journal article" date="2015" name="BMC Genomics">
        <title>Draft genome of a commonly misdiagnosed multidrug resistant pathogen Candida auris.</title>
        <authorList>
            <person name="Chatterjee S."/>
            <person name="Alampalli S.V."/>
            <person name="Nageshan R.K."/>
            <person name="Chettiar S.T."/>
            <person name="Joshi S."/>
            <person name="Tatu U.S."/>
        </authorList>
    </citation>
    <scope>NUCLEOTIDE SEQUENCE [LARGE SCALE GENOMIC DNA]</scope>
    <source>
        <strain evidence="2">6684</strain>
    </source>
</reference>
<gene>
    <name evidence="1" type="ORF">QG37_03511</name>
</gene>
<comment type="caution">
    <text evidence="1">The sequence shown here is derived from an EMBL/GenBank/DDBJ whole genome shotgun (WGS) entry which is preliminary data.</text>
</comment>
<evidence type="ECO:0000313" key="2">
    <source>
        <dbReference type="Proteomes" id="UP000037122"/>
    </source>
</evidence>
<dbReference type="VEuPathDB" id="FungiDB:QG37_03511"/>